<name>A0ACB9H0H0_CICIN</name>
<dbReference type="Proteomes" id="UP001055811">
    <property type="component" value="Linkage Group LG01"/>
</dbReference>
<protein>
    <submittedName>
        <fullName evidence="1">Uncharacterized protein</fullName>
    </submittedName>
</protein>
<sequence>MAQEAETALRVEMHAALRSPSPSKSPLVTLRQKRRRSLKKIKVWTWMLIKLLITQRMLNMIMKQLLMWNQKEVGSPELERGVVNAALDLYDVIQLDFVSANMR</sequence>
<accession>A0ACB9H0H0</accession>
<comment type="caution">
    <text evidence="1">The sequence shown here is derived from an EMBL/GenBank/DDBJ whole genome shotgun (WGS) entry which is preliminary data.</text>
</comment>
<dbReference type="EMBL" id="CM042009">
    <property type="protein sequence ID" value="KAI3789354.1"/>
    <property type="molecule type" value="Genomic_DNA"/>
</dbReference>
<evidence type="ECO:0000313" key="1">
    <source>
        <dbReference type="EMBL" id="KAI3789354.1"/>
    </source>
</evidence>
<evidence type="ECO:0000313" key="2">
    <source>
        <dbReference type="Proteomes" id="UP001055811"/>
    </source>
</evidence>
<keyword evidence="2" id="KW-1185">Reference proteome</keyword>
<reference evidence="1 2" key="2">
    <citation type="journal article" date="2022" name="Mol. Ecol. Resour.">
        <title>The genomes of chicory, endive, great burdock and yacon provide insights into Asteraceae paleo-polyploidization history and plant inulin production.</title>
        <authorList>
            <person name="Fan W."/>
            <person name="Wang S."/>
            <person name="Wang H."/>
            <person name="Wang A."/>
            <person name="Jiang F."/>
            <person name="Liu H."/>
            <person name="Zhao H."/>
            <person name="Xu D."/>
            <person name="Zhang Y."/>
        </authorList>
    </citation>
    <scope>NUCLEOTIDE SEQUENCE [LARGE SCALE GENOMIC DNA]</scope>
    <source>
        <strain evidence="2">cv. Punajuju</strain>
        <tissue evidence="1">Leaves</tissue>
    </source>
</reference>
<reference evidence="2" key="1">
    <citation type="journal article" date="2022" name="Mol. Ecol. Resour.">
        <title>The genomes of chicory, endive, great burdock and yacon provide insights into Asteraceae palaeo-polyploidization history and plant inulin production.</title>
        <authorList>
            <person name="Fan W."/>
            <person name="Wang S."/>
            <person name="Wang H."/>
            <person name="Wang A."/>
            <person name="Jiang F."/>
            <person name="Liu H."/>
            <person name="Zhao H."/>
            <person name="Xu D."/>
            <person name="Zhang Y."/>
        </authorList>
    </citation>
    <scope>NUCLEOTIDE SEQUENCE [LARGE SCALE GENOMIC DNA]</scope>
    <source>
        <strain evidence="2">cv. Punajuju</strain>
    </source>
</reference>
<gene>
    <name evidence="1" type="ORF">L2E82_02147</name>
</gene>
<proteinExistence type="predicted"/>
<organism evidence="1 2">
    <name type="scientific">Cichorium intybus</name>
    <name type="common">Chicory</name>
    <dbReference type="NCBI Taxonomy" id="13427"/>
    <lineage>
        <taxon>Eukaryota</taxon>
        <taxon>Viridiplantae</taxon>
        <taxon>Streptophyta</taxon>
        <taxon>Embryophyta</taxon>
        <taxon>Tracheophyta</taxon>
        <taxon>Spermatophyta</taxon>
        <taxon>Magnoliopsida</taxon>
        <taxon>eudicotyledons</taxon>
        <taxon>Gunneridae</taxon>
        <taxon>Pentapetalae</taxon>
        <taxon>asterids</taxon>
        <taxon>campanulids</taxon>
        <taxon>Asterales</taxon>
        <taxon>Asteraceae</taxon>
        <taxon>Cichorioideae</taxon>
        <taxon>Cichorieae</taxon>
        <taxon>Cichoriinae</taxon>
        <taxon>Cichorium</taxon>
    </lineage>
</organism>